<evidence type="ECO:0000256" key="2">
    <source>
        <dbReference type="SAM" id="Phobius"/>
    </source>
</evidence>
<keyword evidence="2" id="KW-0472">Membrane</keyword>
<feature type="compositionally biased region" description="Basic and acidic residues" evidence="1">
    <location>
        <begin position="247"/>
        <end position="264"/>
    </location>
</feature>
<name>A0A0C5XG22_NOCSI</name>
<dbReference type="KEGG" id="psim:KR76_04760"/>
<gene>
    <name evidence="3" type="ORF">KR76_04760</name>
</gene>
<feature type="region of interest" description="Disordered" evidence="1">
    <location>
        <begin position="340"/>
        <end position="369"/>
    </location>
</feature>
<protein>
    <submittedName>
        <fullName evidence="3">Uncharacterized protein</fullName>
    </submittedName>
</protein>
<keyword evidence="4" id="KW-1185">Reference proteome</keyword>
<feature type="region of interest" description="Disordered" evidence="1">
    <location>
        <begin position="199"/>
        <end position="314"/>
    </location>
</feature>
<dbReference type="AlphaFoldDB" id="A0A0C5XG22"/>
<dbReference type="HOGENOM" id="CLU_749718_0_0_11"/>
<feature type="compositionally biased region" description="Acidic residues" evidence="1">
    <location>
        <begin position="229"/>
        <end position="246"/>
    </location>
</feature>
<evidence type="ECO:0000313" key="3">
    <source>
        <dbReference type="EMBL" id="AJR18131.1"/>
    </source>
</evidence>
<dbReference type="STRING" id="2045.KR76_04760"/>
<keyword evidence="2" id="KW-0812">Transmembrane</keyword>
<evidence type="ECO:0000256" key="1">
    <source>
        <dbReference type="SAM" id="MobiDB-lite"/>
    </source>
</evidence>
<dbReference type="EMBL" id="CP009896">
    <property type="protein sequence ID" value="AJR18131.1"/>
    <property type="molecule type" value="Genomic_DNA"/>
</dbReference>
<organism evidence="3 4">
    <name type="scientific">Nocardioides simplex</name>
    <name type="common">Arthrobacter simplex</name>
    <dbReference type="NCBI Taxonomy" id="2045"/>
    <lineage>
        <taxon>Bacteria</taxon>
        <taxon>Bacillati</taxon>
        <taxon>Actinomycetota</taxon>
        <taxon>Actinomycetes</taxon>
        <taxon>Propionibacteriales</taxon>
        <taxon>Nocardioidaceae</taxon>
        <taxon>Pimelobacter</taxon>
    </lineage>
</organism>
<feature type="compositionally biased region" description="Pro residues" evidence="1">
    <location>
        <begin position="207"/>
        <end position="228"/>
    </location>
</feature>
<dbReference type="RefSeq" id="WP_052138244.1">
    <property type="nucleotide sequence ID" value="NZ_BJMC01000004.1"/>
</dbReference>
<dbReference type="Proteomes" id="UP000030300">
    <property type="component" value="Chromosome"/>
</dbReference>
<reference evidence="3 4" key="1">
    <citation type="journal article" date="2015" name="Genome Announc.">
        <title>Complete Genome Sequence of Steroid-Transforming Nocardioides simplex VKM Ac-2033D.</title>
        <authorList>
            <person name="Shtratnikova V.Y."/>
            <person name="Schelkunov M.I."/>
            <person name="Pekov Y.A."/>
            <person name="Fokina V.V."/>
            <person name="Logacheva M.D."/>
            <person name="Sokolov S.L."/>
            <person name="Bragin E.Y."/>
            <person name="Ashapkin V.V."/>
            <person name="Donova M.V."/>
        </authorList>
    </citation>
    <scope>NUCLEOTIDE SEQUENCE [LARGE SCALE GENOMIC DNA]</scope>
    <source>
        <strain evidence="3 4">VKM Ac-2033D</strain>
    </source>
</reference>
<sequence>MTLGLPPEEDDRALLTALIAAAAPDAVPADQAIPLLCRIDETDVVALARLAYHALTGVAPGPGTPEPAAPTDLEPGFPPFASEVLVRAIVGPDHRRPTPQALLVVLELVGAGNWPTSGRPHVVLAEPEPVVEVGPEPVVEVEPAPVAAKPAPEEFRSLLLPTRAVPRFDPLTDPLPEVVATPTPPAPEPVVAVEPIEPESEVLAEPEPAPPAPPEPEPTDPEPTAPEPIEPEPIEPEPIEPTEPTDDTARHVDPTARPAQDEFRQIVAPTYEVPHFAPLEGAGPMPGLGGPERRRRSGRKGRKRHQSTVNHTSAQDRRQTFVLVAVILVLVVLGAIYAASRDDDTPQDGAGDPQGASRVLDQPPAAARP</sequence>
<proteinExistence type="predicted"/>
<accession>A0A0C5XG22</accession>
<feature type="compositionally biased region" description="Basic residues" evidence="1">
    <location>
        <begin position="293"/>
        <end position="306"/>
    </location>
</feature>
<keyword evidence="2" id="KW-1133">Transmembrane helix</keyword>
<dbReference type="GeneID" id="96612536"/>
<evidence type="ECO:0000313" key="4">
    <source>
        <dbReference type="Proteomes" id="UP000030300"/>
    </source>
</evidence>
<feature type="transmembrane region" description="Helical" evidence="2">
    <location>
        <begin position="320"/>
        <end position="339"/>
    </location>
</feature>
<dbReference type="OrthoDB" id="3790858at2"/>